<gene>
    <name evidence="1" type="ORF">B0H17DRAFT_1136040</name>
</gene>
<dbReference type="AlphaFoldDB" id="A0AAD7GEY8"/>
<name>A0AAD7GEY8_MYCRO</name>
<reference evidence="1" key="1">
    <citation type="submission" date="2023-03" db="EMBL/GenBank/DDBJ databases">
        <title>Massive genome expansion in bonnet fungi (Mycena s.s.) driven by repeated elements and novel gene families across ecological guilds.</title>
        <authorList>
            <consortium name="Lawrence Berkeley National Laboratory"/>
            <person name="Harder C.B."/>
            <person name="Miyauchi S."/>
            <person name="Viragh M."/>
            <person name="Kuo A."/>
            <person name="Thoen E."/>
            <person name="Andreopoulos B."/>
            <person name="Lu D."/>
            <person name="Skrede I."/>
            <person name="Drula E."/>
            <person name="Henrissat B."/>
            <person name="Morin E."/>
            <person name="Kohler A."/>
            <person name="Barry K."/>
            <person name="LaButti K."/>
            <person name="Morin E."/>
            <person name="Salamov A."/>
            <person name="Lipzen A."/>
            <person name="Mereny Z."/>
            <person name="Hegedus B."/>
            <person name="Baldrian P."/>
            <person name="Stursova M."/>
            <person name="Weitz H."/>
            <person name="Taylor A."/>
            <person name="Grigoriev I.V."/>
            <person name="Nagy L.G."/>
            <person name="Martin F."/>
            <person name="Kauserud H."/>
        </authorList>
    </citation>
    <scope>NUCLEOTIDE SEQUENCE</scope>
    <source>
        <strain evidence="1">CBHHK067</strain>
    </source>
</reference>
<dbReference type="Proteomes" id="UP001221757">
    <property type="component" value="Unassembled WGS sequence"/>
</dbReference>
<sequence length="118" mass="12622">MHFGNSTALPIGPKKLSHLVLFSFSMQEMLVAKPNGNRASTEARKVSSIFFTYMDEVMRIRGAVKGRLQACPEGHLNSSGCPLKEVQNFSSKTPANITTSAASLLGGTVFPPDPSPLA</sequence>
<evidence type="ECO:0000313" key="2">
    <source>
        <dbReference type="Proteomes" id="UP001221757"/>
    </source>
</evidence>
<evidence type="ECO:0000313" key="1">
    <source>
        <dbReference type="EMBL" id="KAJ7687875.1"/>
    </source>
</evidence>
<protein>
    <submittedName>
        <fullName evidence="1">Uncharacterized protein</fullName>
    </submittedName>
</protein>
<keyword evidence="2" id="KW-1185">Reference proteome</keyword>
<accession>A0AAD7GEY8</accession>
<comment type="caution">
    <text evidence="1">The sequence shown here is derived from an EMBL/GenBank/DDBJ whole genome shotgun (WGS) entry which is preliminary data.</text>
</comment>
<dbReference type="EMBL" id="JARKIE010000084">
    <property type="protein sequence ID" value="KAJ7687875.1"/>
    <property type="molecule type" value="Genomic_DNA"/>
</dbReference>
<proteinExistence type="predicted"/>
<organism evidence="1 2">
    <name type="scientific">Mycena rosella</name>
    <name type="common">Pink bonnet</name>
    <name type="synonym">Agaricus rosellus</name>
    <dbReference type="NCBI Taxonomy" id="1033263"/>
    <lineage>
        <taxon>Eukaryota</taxon>
        <taxon>Fungi</taxon>
        <taxon>Dikarya</taxon>
        <taxon>Basidiomycota</taxon>
        <taxon>Agaricomycotina</taxon>
        <taxon>Agaricomycetes</taxon>
        <taxon>Agaricomycetidae</taxon>
        <taxon>Agaricales</taxon>
        <taxon>Marasmiineae</taxon>
        <taxon>Mycenaceae</taxon>
        <taxon>Mycena</taxon>
    </lineage>
</organism>